<reference evidence="3" key="1">
    <citation type="submission" date="2016-10" db="EMBL/GenBank/DDBJ databases">
        <authorList>
            <person name="Varghese N."/>
            <person name="Submissions S."/>
        </authorList>
    </citation>
    <scope>NUCLEOTIDE SEQUENCE [LARGE SCALE GENOMIC DNA]</scope>
    <source>
        <strain evidence="3">DSM 8344</strain>
    </source>
</reference>
<protein>
    <submittedName>
        <fullName evidence="2">Uncharacterized protein</fullName>
    </submittedName>
</protein>
<proteinExistence type="predicted"/>
<keyword evidence="1" id="KW-0812">Transmembrane</keyword>
<dbReference type="AlphaFoldDB" id="A0A1G8BCI0"/>
<evidence type="ECO:0000313" key="3">
    <source>
        <dbReference type="Proteomes" id="UP000198656"/>
    </source>
</evidence>
<keyword evidence="3" id="KW-1185">Reference proteome</keyword>
<gene>
    <name evidence="2" type="ORF">SAMN05443529_1123</name>
</gene>
<accession>A0A1G8BCI0</accession>
<dbReference type="EMBL" id="FNCP01000012">
    <property type="protein sequence ID" value="SDH30925.1"/>
    <property type="molecule type" value="Genomic_DNA"/>
</dbReference>
<keyword evidence="1" id="KW-1133">Transmembrane helix</keyword>
<name>A0A1G8BCI0_9FIRM</name>
<dbReference type="STRING" id="1121419.SAMN05443529_1123"/>
<organism evidence="2 3">
    <name type="scientific">Desulfosporosinus hippei DSM 8344</name>
    <dbReference type="NCBI Taxonomy" id="1121419"/>
    <lineage>
        <taxon>Bacteria</taxon>
        <taxon>Bacillati</taxon>
        <taxon>Bacillota</taxon>
        <taxon>Clostridia</taxon>
        <taxon>Eubacteriales</taxon>
        <taxon>Desulfitobacteriaceae</taxon>
        <taxon>Desulfosporosinus</taxon>
    </lineage>
</organism>
<sequence length="62" mass="7426">MKVSTKKSLERNFINLAVITITFLIVNLIIRDSFSDIEWDVLFVMYLAFFITSLMRSYKENW</sequence>
<feature type="transmembrane region" description="Helical" evidence="1">
    <location>
        <begin position="12"/>
        <end position="30"/>
    </location>
</feature>
<dbReference type="Proteomes" id="UP000198656">
    <property type="component" value="Unassembled WGS sequence"/>
</dbReference>
<evidence type="ECO:0000256" key="1">
    <source>
        <dbReference type="SAM" id="Phobius"/>
    </source>
</evidence>
<feature type="transmembrane region" description="Helical" evidence="1">
    <location>
        <begin position="42"/>
        <end position="58"/>
    </location>
</feature>
<keyword evidence="1" id="KW-0472">Membrane</keyword>
<evidence type="ECO:0000313" key="2">
    <source>
        <dbReference type="EMBL" id="SDH30925.1"/>
    </source>
</evidence>